<keyword evidence="1" id="KW-0812">Transmembrane</keyword>
<protein>
    <submittedName>
        <fullName evidence="2">Uncharacterized protein</fullName>
    </submittedName>
</protein>
<keyword evidence="1" id="KW-0472">Membrane</keyword>
<organism evidence="2 3">
    <name type="scientific">Promicromonospora vindobonensis</name>
    <dbReference type="NCBI Taxonomy" id="195748"/>
    <lineage>
        <taxon>Bacteria</taxon>
        <taxon>Bacillati</taxon>
        <taxon>Actinomycetota</taxon>
        <taxon>Actinomycetes</taxon>
        <taxon>Micrococcales</taxon>
        <taxon>Promicromonosporaceae</taxon>
        <taxon>Promicromonospora</taxon>
    </lineage>
</organism>
<keyword evidence="3" id="KW-1185">Reference proteome</keyword>
<proteinExistence type="predicted"/>
<dbReference type="RefSeq" id="WP_377184019.1">
    <property type="nucleotide sequence ID" value="NZ_JBHUOG010000002.1"/>
</dbReference>
<feature type="transmembrane region" description="Helical" evidence="1">
    <location>
        <begin position="12"/>
        <end position="44"/>
    </location>
</feature>
<sequence length="209" mass="22322">MRGSRAVRTAGWVLAVPFLLFIVLPIAVLSAPVVLVLSIVVSVVHLLQARRHARLLLPVCRVPGVVPSSESSMGMTYEAAALADRPVILAAVSAGPAQLGEPWADDRTVQVHGITWDGLLRALSIDVYVLANGALSWGVSVDDEGFPVTDHDQEGETLAAVPGVRDVVRQDREVFDWVTDEARPVDEMLADFLRAVSAPSSPSGETGDR</sequence>
<accession>A0ABW5VSK9</accession>
<gene>
    <name evidence="2" type="ORF">ACFS27_14110</name>
</gene>
<evidence type="ECO:0000256" key="1">
    <source>
        <dbReference type="SAM" id="Phobius"/>
    </source>
</evidence>
<dbReference type="Proteomes" id="UP001597479">
    <property type="component" value="Unassembled WGS sequence"/>
</dbReference>
<evidence type="ECO:0000313" key="3">
    <source>
        <dbReference type="Proteomes" id="UP001597479"/>
    </source>
</evidence>
<name>A0ABW5VSK9_9MICO</name>
<keyword evidence="1" id="KW-1133">Transmembrane helix</keyword>
<evidence type="ECO:0000313" key="2">
    <source>
        <dbReference type="EMBL" id="MFD2794688.1"/>
    </source>
</evidence>
<dbReference type="EMBL" id="JBHUOG010000002">
    <property type="protein sequence ID" value="MFD2794688.1"/>
    <property type="molecule type" value="Genomic_DNA"/>
</dbReference>
<comment type="caution">
    <text evidence="2">The sequence shown here is derived from an EMBL/GenBank/DDBJ whole genome shotgun (WGS) entry which is preliminary data.</text>
</comment>
<reference evidence="3" key="1">
    <citation type="journal article" date="2019" name="Int. J. Syst. Evol. Microbiol.">
        <title>The Global Catalogue of Microorganisms (GCM) 10K type strain sequencing project: providing services to taxonomists for standard genome sequencing and annotation.</title>
        <authorList>
            <consortium name="The Broad Institute Genomics Platform"/>
            <consortium name="The Broad Institute Genome Sequencing Center for Infectious Disease"/>
            <person name="Wu L."/>
            <person name="Ma J."/>
        </authorList>
    </citation>
    <scope>NUCLEOTIDE SEQUENCE [LARGE SCALE GENOMIC DNA]</scope>
    <source>
        <strain evidence="3">CCM 7044</strain>
    </source>
</reference>